<accession>A0A1I7M6S3</accession>
<dbReference type="Pfam" id="PF04982">
    <property type="entry name" value="TM_HPP"/>
    <property type="match status" value="1"/>
</dbReference>
<gene>
    <name evidence="3" type="ORF">SAMN05216552_106910</name>
</gene>
<feature type="transmembrane region" description="Helical" evidence="1">
    <location>
        <begin position="53"/>
        <end position="69"/>
    </location>
</feature>
<name>A0A1I7M6S3_9BURK</name>
<keyword evidence="1" id="KW-0472">Membrane</keyword>
<dbReference type="STRING" id="1035707.SAMN05216552_106910"/>
<protein>
    <submittedName>
        <fullName evidence="3">HPP family protein</fullName>
    </submittedName>
</protein>
<keyword evidence="4" id="KW-1185">Reference proteome</keyword>
<keyword evidence="1" id="KW-1133">Transmembrane helix</keyword>
<dbReference type="PANTHER" id="PTHR33741:SF5">
    <property type="entry name" value="TRANSMEMBRANE PROTEIN DDB_G0269096-RELATED"/>
    <property type="match status" value="1"/>
</dbReference>
<dbReference type="EMBL" id="FPBO01000069">
    <property type="protein sequence ID" value="SFV17659.1"/>
    <property type="molecule type" value="Genomic_DNA"/>
</dbReference>
<evidence type="ECO:0000256" key="1">
    <source>
        <dbReference type="SAM" id="Phobius"/>
    </source>
</evidence>
<feature type="domain" description="HPP transmembrane region" evidence="2">
    <location>
        <begin position="4"/>
        <end position="144"/>
    </location>
</feature>
<dbReference type="PANTHER" id="PTHR33741">
    <property type="entry name" value="TRANSMEMBRANE PROTEIN DDB_G0269096-RELATED"/>
    <property type="match status" value="1"/>
</dbReference>
<reference evidence="4" key="1">
    <citation type="submission" date="2016-10" db="EMBL/GenBank/DDBJ databases">
        <authorList>
            <person name="Varghese N."/>
            <person name="Submissions S."/>
        </authorList>
    </citation>
    <scope>NUCLEOTIDE SEQUENCE [LARGE SCALE GENOMIC DNA]</scope>
    <source>
        <strain evidence="4">CGMCC 1.11014</strain>
    </source>
</reference>
<feature type="transmembrane region" description="Helical" evidence="1">
    <location>
        <begin position="76"/>
        <end position="94"/>
    </location>
</feature>
<dbReference type="AlphaFoldDB" id="A0A1I7M6S3"/>
<dbReference type="Proteomes" id="UP000199391">
    <property type="component" value="Unassembled WGS sequence"/>
</dbReference>
<organism evidence="3 4">
    <name type="scientific">Pseudoduganella namucuonensis</name>
    <dbReference type="NCBI Taxonomy" id="1035707"/>
    <lineage>
        <taxon>Bacteria</taxon>
        <taxon>Pseudomonadati</taxon>
        <taxon>Pseudomonadota</taxon>
        <taxon>Betaproteobacteria</taxon>
        <taxon>Burkholderiales</taxon>
        <taxon>Oxalobacteraceae</taxon>
        <taxon>Telluria group</taxon>
        <taxon>Pseudoduganella</taxon>
    </lineage>
</organism>
<proteinExistence type="predicted"/>
<sequence>MSGVLSCAGIFAAIATLAYCSFELKVLLALGSLGSSTVLLFCFPESHFSQPRSIVGGHFVSTAVGLAALSLCGQTWWALGAAVALAAAAMMLTRTMHPPAGSNPIIVFLGLADWHFLFFPTLAGAVVLVSVGLAYHRWCRRPYPQYWGFEHEAPASVRGEDSAAA</sequence>
<evidence type="ECO:0000313" key="4">
    <source>
        <dbReference type="Proteomes" id="UP000199391"/>
    </source>
</evidence>
<evidence type="ECO:0000313" key="3">
    <source>
        <dbReference type="EMBL" id="SFV17659.1"/>
    </source>
</evidence>
<dbReference type="InterPro" id="IPR058581">
    <property type="entry name" value="TM_HPP"/>
</dbReference>
<feature type="transmembrane region" description="Helical" evidence="1">
    <location>
        <begin position="114"/>
        <end position="135"/>
    </location>
</feature>
<evidence type="ECO:0000259" key="2">
    <source>
        <dbReference type="Pfam" id="PF04982"/>
    </source>
</evidence>
<dbReference type="InterPro" id="IPR007065">
    <property type="entry name" value="HPP"/>
</dbReference>
<keyword evidence="1" id="KW-0812">Transmembrane</keyword>